<gene>
    <name evidence="4" type="ORF">GSF22_33880</name>
</gene>
<dbReference type="Proteomes" id="UP000823521">
    <property type="component" value="Unassembled WGS sequence"/>
</dbReference>
<comment type="caution">
    <text evidence="4">The sequence shown here is derived from an EMBL/GenBank/DDBJ whole genome shotgun (WGS) entry which is preliminary data.</text>
</comment>
<dbReference type="PROSITE" id="PS52019">
    <property type="entry name" value="PKS_MFAS_DH"/>
    <property type="match status" value="1"/>
</dbReference>
<dbReference type="SMART" id="SM00827">
    <property type="entry name" value="PKS_AT"/>
    <property type="match status" value="1"/>
</dbReference>
<feature type="non-terminal residue" evidence="4">
    <location>
        <position position="1"/>
    </location>
</feature>
<dbReference type="InterPro" id="IPR001227">
    <property type="entry name" value="Ac_transferase_dom_sf"/>
</dbReference>
<dbReference type="PANTHER" id="PTHR43775">
    <property type="entry name" value="FATTY ACID SYNTHASE"/>
    <property type="match status" value="1"/>
</dbReference>
<dbReference type="InterPro" id="IPR049900">
    <property type="entry name" value="PKS_mFAS_DH"/>
</dbReference>
<evidence type="ECO:0000256" key="2">
    <source>
        <dbReference type="PROSITE-ProRule" id="PRU01363"/>
    </source>
</evidence>
<dbReference type="InterPro" id="IPR050091">
    <property type="entry name" value="PKS_NRPS_Biosynth_Enz"/>
</dbReference>
<dbReference type="Gene3D" id="3.40.366.10">
    <property type="entry name" value="Malonyl-Coenzyme A Acyl Carrier Protein, domain 2"/>
    <property type="match status" value="1"/>
</dbReference>
<dbReference type="GO" id="GO:0016746">
    <property type="term" value="F:acyltransferase activity"/>
    <property type="evidence" value="ECO:0007669"/>
    <property type="project" value="UniProtKB-KW"/>
</dbReference>
<dbReference type="InterPro" id="IPR016035">
    <property type="entry name" value="Acyl_Trfase/lysoPLipase"/>
</dbReference>
<keyword evidence="1" id="KW-0808">Transferase</keyword>
<comment type="caution">
    <text evidence="2">Lacks conserved residue(s) required for the propagation of feature annotation.</text>
</comment>
<dbReference type="Pfam" id="PF00698">
    <property type="entry name" value="Acyl_transf_1"/>
    <property type="match status" value="1"/>
</dbReference>
<accession>A0ABS3W2D0</accession>
<organism evidence="4 5">
    <name type="scientific">Micromonospora echinofusca</name>
    <dbReference type="NCBI Taxonomy" id="47858"/>
    <lineage>
        <taxon>Bacteria</taxon>
        <taxon>Bacillati</taxon>
        <taxon>Actinomycetota</taxon>
        <taxon>Actinomycetes</taxon>
        <taxon>Micromonosporales</taxon>
        <taxon>Micromonosporaceae</taxon>
        <taxon>Micromonospora</taxon>
    </lineage>
</organism>
<keyword evidence="5" id="KW-1185">Reference proteome</keyword>
<protein>
    <submittedName>
        <fullName evidence="4">Acyltransferase domain-containing protein</fullName>
    </submittedName>
</protein>
<dbReference type="InterPro" id="IPR049552">
    <property type="entry name" value="PKS_DH_N"/>
</dbReference>
<dbReference type="EMBL" id="WVUH01000698">
    <property type="protein sequence ID" value="MBO4210944.1"/>
    <property type="molecule type" value="Genomic_DNA"/>
</dbReference>
<dbReference type="PANTHER" id="PTHR43775:SF51">
    <property type="entry name" value="INACTIVE PHENOLPHTHIOCEROL SYNTHESIS POLYKETIDE SYNTHASE TYPE I PKS1-RELATED"/>
    <property type="match status" value="1"/>
</dbReference>
<dbReference type="InterPro" id="IPR020807">
    <property type="entry name" value="PKS_DH"/>
</dbReference>
<dbReference type="Gene3D" id="3.30.70.3290">
    <property type="match status" value="1"/>
</dbReference>
<dbReference type="InterPro" id="IPR014043">
    <property type="entry name" value="Acyl_transferase_dom"/>
</dbReference>
<feature type="non-terminal residue" evidence="4">
    <location>
        <position position="279"/>
    </location>
</feature>
<dbReference type="Pfam" id="PF21089">
    <property type="entry name" value="PKS_DH_N"/>
    <property type="match status" value="1"/>
</dbReference>
<evidence type="ECO:0000259" key="3">
    <source>
        <dbReference type="PROSITE" id="PS52019"/>
    </source>
</evidence>
<dbReference type="SMART" id="SM00826">
    <property type="entry name" value="PKS_DH"/>
    <property type="match status" value="1"/>
</dbReference>
<evidence type="ECO:0000313" key="4">
    <source>
        <dbReference type="EMBL" id="MBO4210944.1"/>
    </source>
</evidence>
<keyword evidence="4" id="KW-0012">Acyltransferase</keyword>
<evidence type="ECO:0000256" key="1">
    <source>
        <dbReference type="ARBA" id="ARBA00022679"/>
    </source>
</evidence>
<proteinExistence type="predicted"/>
<dbReference type="RefSeq" id="WP_208817968.1">
    <property type="nucleotide sequence ID" value="NZ_WVUH01000698.1"/>
</dbReference>
<reference evidence="4 5" key="1">
    <citation type="submission" date="2019-12" db="EMBL/GenBank/DDBJ databases">
        <title>Whole genome sequencing of endophytic Actinobacterium Micromonospora sp. MPMI6T.</title>
        <authorList>
            <person name="Evv R."/>
            <person name="Podile A.R."/>
        </authorList>
    </citation>
    <scope>NUCLEOTIDE SEQUENCE [LARGE SCALE GENOMIC DNA]</scope>
    <source>
        <strain evidence="4 5">MPMI6</strain>
    </source>
</reference>
<dbReference type="SUPFAM" id="SSF52151">
    <property type="entry name" value="FabD/lysophospholipase-like"/>
    <property type="match status" value="1"/>
</dbReference>
<dbReference type="Gene3D" id="3.10.129.110">
    <property type="entry name" value="Polyketide synthase dehydratase"/>
    <property type="match status" value="1"/>
</dbReference>
<feature type="domain" description="PKS/mFAS DH" evidence="3">
    <location>
        <begin position="191"/>
        <end position="279"/>
    </location>
</feature>
<name>A0ABS3W2D0_MICEH</name>
<evidence type="ECO:0000313" key="5">
    <source>
        <dbReference type="Proteomes" id="UP000823521"/>
    </source>
</evidence>
<sequence length="279" mass="29363">AVEEVAAHFRGLGRKTKRLSVSHAFHSPLMAPMLDEFRTVVAGLSFSASDATVASTVTGELTTAAVWADVDYWVEHVKAGVRFADAVTASGVSTFVEIGPDAILTALTGQVLEEATAVPLVRRDRDAALTFTTGLGNLWARGVHVDFSALVAGGKRVDLPTYAFQHQRYWLEATASVPADPTGLGLHAAEHPLLAAAMSLAGADEHVLTGRLSVATHPWLADHQVMDTIVLPGTAHVELALHAGHRVGCDTLDELTLQAPLVLPATGAVHVQITVGEAD</sequence>
<dbReference type="InterPro" id="IPR042104">
    <property type="entry name" value="PKS_dehydratase_sf"/>
</dbReference>